<dbReference type="PROSITE" id="PS50846">
    <property type="entry name" value="HMA_2"/>
    <property type="match status" value="1"/>
</dbReference>
<keyword evidence="3" id="KW-0864">Zinc transport</keyword>
<proteinExistence type="predicted"/>
<dbReference type="EMBL" id="SNZF01000047">
    <property type="protein sequence ID" value="TDR30262.1"/>
    <property type="molecule type" value="Genomic_DNA"/>
</dbReference>
<evidence type="ECO:0000256" key="4">
    <source>
        <dbReference type="ARBA" id="ARBA00022989"/>
    </source>
</evidence>
<dbReference type="SUPFAM" id="SSF55008">
    <property type="entry name" value="HMA, heavy metal-associated domain"/>
    <property type="match status" value="1"/>
</dbReference>
<keyword evidence="5 6" id="KW-0472">Membrane</keyword>
<feature type="domain" description="HMA" evidence="7">
    <location>
        <begin position="11"/>
        <end position="76"/>
    </location>
</feature>
<dbReference type="GO" id="GO:0005385">
    <property type="term" value="F:zinc ion transmembrane transporter activity"/>
    <property type="evidence" value="ECO:0007669"/>
    <property type="project" value="TreeGrafter"/>
</dbReference>
<dbReference type="RefSeq" id="WP_133676200.1">
    <property type="nucleotide sequence ID" value="NZ_SNZF01000047.1"/>
</dbReference>
<evidence type="ECO:0000313" key="8">
    <source>
        <dbReference type="EMBL" id="TDR30262.1"/>
    </source>
</evidence>
<sequence>MTIAASAHDAETARYRVTGMDCPSCAAKIEKAVRSVGVDEVKVSTATQIMTLHVSDPASCLPEVERAVSGIGYRLDRLDAPETDTEGDIDDLPKDLSHITPAYKRALWIVVVLNVGYGIIEMFGGFISGSQALKADALDFLGDGLITFLGILAIGWSIVWRARSALIQGLFLGALGLGVLVNTAYRVLVQQQPEAELMGLFALVALVVNVVAVLPLLPHRTGDANVRAVWLFSRNDAIGNAAVVVAAGLVAWTGTAWPDLVVAAVIAGLFLQSSWSIIRDARSDLREASSTRRSAPA</sequence>
<feature type="transmembrane region" description="Helical" evidence="6">
    <location>
        <begin position="140"/>
        <end position="159"/>
    </location>
</feature>
<dbReference type="GO" id="GO:0005886">
    <property type="term" value="C:plasma membrane"/>
    <property type="evidence" value="ECO:0007669"/>
    <property type="project" value="TreeGrafter"/>
</dbReference>
<keyword evidence="3" id="KW-0813">Transport</keyword>
<keyword evidence="2 6" id="KW-0812">Transmembrane</keyword>
<evidence type="ECO:0000259" key="7">
    <source>
        <dbReference type="PROSITE" id="PS50846"/>
    </source>
</evidence>
<reference evidence="8 9" key="1">
    <citation type="submission" date="2019-03" db="EMBL/GenBank/DDBJ databases">
        <title>Genomic Encyclopedia of Type Strains, Phase IV (KMG-IV): sequencing the most valuable type-strain genomes for metagenomic binning, comparative biology and taxonomic classification.</title>
        <authorList>
            <person name="Goeker M."/>
        </authorList>
    </citation>
    <scope>NUCLEOTIDE SEQUENCE [LARGE SCALE GENOMIC DNA]</scope>
    <source>
        <strain evidence="8 9">DSM 11603</strain>
    </source>
</reference>
<feature type="transmembrane region" description="Helical" evidence="6">
    <location>
        <begin position="237"/>
        <end position="254"/>
    </location>
</feature>
<dbReference type="Gene3D" id="3.30.70.100">
    <property type="match status" value="1"/>
</dbReference>
<keyword evidence="3" id="KW-0406">Ion transport</keyword>
<dbReference type="GO" id="GO:0046872">
    <property type="term" value="F:metal ion binding"/>
    <property type="evidence" value="ECO:0007669"/>
    <property type="project" value="InterPro"/>
</dbReference>
<comment type="subcellular location">
    <subcellularLocation>
        <location evidence="1">Membrane</location>
        <topology evidence="1">Multi-pass membrane protein</topology>
    </subcellularLocation>
</comment>
<evidence type="ECO:0000256" key="1">
    <source>
        <dbReference type="ARBA" id="ARBA00004141"/>
    </source>
</evidence>
<dbReference type="InterPro" id="IPR058533">
    <property type="entry name" value="Cation_efflux_TM"/>
</dbReference>
<keyword evidence="4 6" id="KW-1133">Transmembrane helix</keyword>
<evidence type="ECO:0000256" key="5">
    <source>
        <dbReference type="ARBA" id="ARBA00023136"/>
    </source>
</evidence>
<organism evidence="8 9">
    <name type="scientific">Aquamicrobium defluvii</name>
    <dbReference type="NCBI Taxonomy" id="69279"/>
    <lineage>
        <taxon>Bacteria</taxon>
        <taxon>Pseudomonadati</taxon>
        <taxon>Pseudomonadota</taxon>
        <taxon>Alphaproteobacteria</taxon>
        <taxon>Hyphomicrobiales</taxon>
        <taxon>Phyllobacteriaceae</taxon>
        <taxon>Aquamicrobium</taxon>
    </lineage>
</organism>
<dbReference type="InterPro" id="IPR050681">
    <property type="entry name" value="CDF/SLC30A"/>
</dbReference>
<dbReference type="Proteomes" id="UP000294958">
    <property type="component" value="Unassembled WGS sequence"/>
</dbReference>
<dbReference type="CDD" id="cd00371">
    <property type="entry name" value="HMA"/>
    <property type="match status" value="1"/>
</dbReference>
<evidence type="ECO:0000256" key="2">
    <source>
        <dbReference type="ARBA" id="ARBA00022692"/>
    </source>
</evidence>
<evidence type="ECO:0000256" key="6">
    <source>
        <dbReference type="SAM" id="Phobius"/>
    </source>
</evidence>
<comment type="caution">
    <text evidence="8">The sequence shown here is derived from an EMBL/GenBank/DDBJ whole genome shotgun (WGS) entry which is preliminary data.</text>
</comment>
<evidence type="ECO:0000256" key="3">
    <source>
        <dbReference type="ARBA" id="ARBA00022906"/>
    </source>
</evidence>
<dbReference type="Pfam" id="PF01545">
    <property type="entry name" value="Cation_efflux"/>
    <property type="match status" value="1"/>
</dbReference>
<evidence type="ECO:0000313" key="9">
    <source>
        <dbReference type="Proteomes" id="UP000294958"/>
    </source>
</evidence>
<dbReference type="Gene3D" id="1.20.1510.10">
    <property type="entry name" value="Cation efflux protein transmembrane domain"/>
    <property type="match status" value="1"/>
</dbReference>
<dbReference type="InterPro" id="IPR027469">
    <property type="entry name" value="Cation_efflux_TMD_sf"/>
</dbReference>
<dbReference type="PANTHER" id="PTHR11562">
    <property type="entry name" value="CATION EFFLUX PROTEIN/ ZINC TRANSPORTER"/>
    <property type="match status" value="1"/>
</dbReference>
<feature type="transmembrane region" description="Helical" evidence="6">
    <location>
        <begin position="260"/>
        <end position="278"/>
    </location>
</feature>
<dbReference type="OrthoDB" id="9799649at2"/>
<keyword evidence="3" id="KW-0862">Zinc</keyword>
<dbReference type="InterPro" id="IPR006121">
    <property type="entry name" value="HMA_dom"/>
</dbReference>
<dbReference type="InterPro" id="IPR036163">
    <property type="entry name" value="HMA_dom_sf"/>
</dbReference>
<name>A0A4R6Y670_9HYPH</name>
<gene>
    <name evidence="8" type="ORF">DES43_1478</name>
</gene>
<keyword evidence="9" id="KW-1185">Reference proteome</keyword>
<dbReference type="Pfam" id="PF00403">
    <property type="entry name" value="HMA"/>
    <property type="match status" value="1"/>
</dbReference>
<feature type="transmembrane region" description="Helical" evidence="6">
    <location>
        <begin position="166"/>
        <end position="185"/>
    </location>
</feature>
<feature type="transmembrane region" description="Helical" evidence="6">
    <location>
        <begin position="197"/>
        <end position="217"/>
    </location>
</feature>
<accession>A0A4R6Y670</accession>
<dbReference type="AlphaFoldDB" id="A0A4R6Y670"/>
<feature type="transmembrane region" description="Helical" evidence="6">
    <location>
        <begin position="106"/>
        <end position="128"/>
    </location>
</feature>
<dbReference type="SUPFAM" id="SSF161111">
    <property type="entry name" value="Cation efflux protein transmembrane domain-like"/>
    <property type="match status" value="1"/>
</dbReference>
<protein>
    <submittedName>
        <fullName evidence="8">Cation diffusion facilitator family transporter</fullName>
    </submittedName>
</protein>
<dbReference type="PANTHER" id="PTHR11562:SF17">
    <property type="entry name" value="RE54080P-RELATED"/>
    <property type="match status" value="1"/>
</dbReference>